<dbReference type="PROSITE" id="PS50893">
    <property type="entry name" value="ABC_TRANSPORTER_2"/>
    <property type="match status" value="2"/>
</dbReference>
<dbReference type="AlphaFoldDB" id="A0A133YFI9"/>
<evidence type="ECO:0000313" key="5">
    <source>
        <dbReference type="Proteomes" id="UP000070080"/>
    </source>
</evidence>
<keyword evidence="1" id="KW-0547">Nucleotide-binding</keyword>
<dbReference type="Gene3D" id="3.40.50.300">
    <property type="entry name" value="P-loop containing nucleotide triphosphate hydrolases"/>
    <property type="match status" value="2"/>
</dbReference>
<reference evidence="5" key="1">
    <citation type="submission" date="2016-01" db="EMBL/GenBank/DDBJ databases">
        <authorList>
            <person name="Mitreva M."/>
            <person name="Pepin K.H."/>
            <person name="Mihindukulasuriya K.A."/>
            <person name="Fulton R."/>
            <person name="Fronick C."/>
            <person name="O'Laughlin M."/>
            <person name="Miner T."/>
            <person name="Herter B."/>
            <person name="Rosa B.A."/>
            <person name="Cordes M."/>
            <person name="Tomlinson C."/>
            <person name="Wollam A."/>
            <person name="Palsikar V.B."/>
            <person name="Mardis E.R."/>
            <person name="Wilson R.K."/>
        </authorList>
    </citation>
    <scope>NUCLEOTIDE SEQUENCE [LARGE SCALE GENOMIC DNA]</scope>
    <source>
        <strain evidence="5">KA00274</strain>
    </source>
</reference>
<dbReference type="EMBL" id="LSCV01000009">
    <property type="protein sequence ID" value="KXB41956.1"/>
    <property type="molecule type" value="Genomic_DNA"/>
</dbReference>
<sequence>MSILTVSDLSISFAGRSILENVSFRLLSGEHVGLVGANGEGKSTFLKLVTGQSLPDQGKIEWCNRISWGYLDQYALLDPNQSIMAVLQSAFSEYYKLEKEMLADYDKMANCSEAEMNKLLLDVGEIQDLLEHSGFYSLDAKIKEIANGLGLLDLGLDHKIGELSGGQRTKVLLAKLLLQNPKILILDEPTNFLDAEHISWLQGFLQNYENAFILVSHDTDFMNAVVNVIYHVEQGRLTRYTGDYDNYLRMAEINKQKQLQAYNKQQKEIAQLEDFIARNKARIATRNMAQSRQKKLAKMEMVEKPKEQIKPSFSFQSARTPGKIVIDVKDLVIGYTSPLTRPLNFQIERNEKIAINGTNGLGKTTLLRTLLGELKPLSGSVTLDQFVESGFFEQEDEGEAISALDELWAVYPHATNQEIRAMLARCGLTKQHIETMMFALSGGEKAKVRLAKIMNKPCNLLLLDEPTNHLDVMAKAELARALQAYKGTIVLVSHDPTFYSGFVNRVLNIEDYTTKLI</sequence>
<dbReference type="InterPro" id="IPR003593">
    <property type="entry name" value="AAA+_ATPase"/>
</dbReference>
<dbReference type="PROSITE" id="PS00211">
    <property type="entry name" value="ABC_TRANSPORTER_1"/>
    <property type="match status" value="2"/>
</dbReference>
<dbReference type="SMART" id="SM00382">
    <property type="entry name" value="AAA"/>
    <property type="match status" value="2"/>
</dbReference>
<dbReference type="STRING" id="1497955.HMPREF1872_00546"/>
<evidence type="ECO:0000256" key="1">
    <source>
        <dbReference type="ARBA" id="ARBA00022741"/>
    </source>
</evidence>
<dbReference type="PATRIC" id="fig|1497955.3.peg.527"/>
<comment type="caution">
    <text evidence="4">The sequence shown here is derived from an EMBL/GenBank/DDBJ whole genome shotgun (WGS) entry which is preliminary data.</text>
</comment>
<dbReference type="InterPro" id="IPR027417">
    <property type="entry name" value="P-loop_NTPase"/>
</dbReference>
<dbReference type="GO" id="GO:0005524">
    <property type="term" value="F:ATP binding"/>
    <property type="evidence" value="ECO:0007669"/>
    <property type="project" value="UniProtKB-KW"/>
</dbReference>
<dbReference type="SUPFAM" id="SSF52540">
    <property type="entry name" value="P-loop containing nucleoside triphosphate hydrolases"/>
    <property type="match status" value="2"/>
</dbReference>
<keyword evidence="5" id="KW-1185">Reference proteome</keyword>
<evidence type="ECO:0000313" key="4">
    <source>
        <dbReference type="EMBL" id="KXB41956.1"/>
    </source>
</evidence>
<dbReference type="OrthoDB" id="9801441at2"/>
<dbReference type="Pfam" id="PF00005">
    <property type="entry name" value="ABC_tran"/>
    <property type="match status" value="2"/>
</dbReference>
<keyword evidence="2 4" id="KW-0067">ATP-binding</keyword>
<dbReference type="PANTHER" id="PTHR42855">
    <property type="entry name" value="ABC TRANSPORTER ATP-BINDING SUBUNIT"/>
    <property type="match status" value="1"/>
</dbReference>
<dbReference type="InterPro" id="IPR032781">
    <property type="entry name" value="ABC_tran_Xtn"/>
</dbReference>
<dbReference type="InterPro" id="IPR017871">
    <property type="entry name" value="ABC_transporter-like_CS"/>
</dbReference>
<accession>A0A133YFI9</accession>
<dbReference type="GO" id="GO:0016887">
    <property type="term" value="F:ATP hydrolysis activity"/>
    <property type="evidence" value="ECO:0007669"/>
    <property type="project" value="InterPro"/>
</dbReference>
<dbReference type="FunFam" id="3.40.50.300:FF:000011">
    <property type="entry name" value="Putative ABC transporter ATP-binding component"/>
    <property type="match status" value="1"/>
</dbReference>
<dbReference type="Pfam" id="PF12848">
    <property type="entry name" value="ABC_tran_Xtn"/>
    <property type="match status" value="1"/>
</dbReference>
<dbReference type="RefSeq" id="WP_066713579.1">
    <property type="nucleotide sequence ID" value="NZ_JARFNM010000001.1"/>
</dbReference>
<gene>
    <name evidence="4" type="ORF">HMPREF1872_00546</name>
</gene>
<dbReference type="PANTHER" id="PTHR42855:SF2">
    <property type="entry name" value="DRUG RESISTANCE ABC TRANSPORTER,ATP-BINDING PROTEIN"/>
    <property type="match status" value="1"/>
</dbReference>
<proteinExistence type="predicted"/>
<feature type="domain" description="ABC transporter" evidence="3">
    <location>
        <begin position="4"/>
        <end position="259"/>
    </location>
</feature>
<dbReference type="Proteomes" id="UP000070080">
    <property type="component" value="Unassembled WGS sequence"/>
</dbReference>
<name>A0A133YFI9_9FIRM</name>
<evidence type="ECO:0000259" key="3">
    <source>
        <dbReference type="PROSITE" id="PS50893"/>
    </source>
</evidence>
<dbReference type="CDD" id="cd03221">
    <property type="entry name" value="ABCF_EF-3"/>
    <property type="match status" value="2"/>
</dbReference>
<protein>
    <submittedName>
        <fullName evidence="4">ABC transporter, ATP-binding protein</fullName>
    </submittedName>
</protein>
<dbReference type="InterPro" id="IPR051309">
    <property type="entry name" value="ABCF_ATPase"/>
</dbReference>
<evidence type="ECO:0000256" key="2">
    <source>
        <dbReference type="ARBA" id="ARBA00022840"/>
    </source>
</evidence>
<organism evidence="4 5">
    <name type="scientific">Amygdalobacter nucleatus</name>
    <dbReference type="NCBI Taxonomy" id="3029274"/>
    <lineage>
        <taxon>Bacteria</taxon>
        <taxon>Bacillati</taxon>
        <taxon>Bacillota</taxon>
        <taxon>Clostridia</taxon>
        <taxon>Eubacteriales</taxon>
        <taxon>Oscillospiraceae</taxon>
        <taxon>Amygdalobacter</taxon>
    </lineage>
</organism>
<dbReference type="InterPro" id="IPR003439">
    <property type="entry name" value="ABC_transporter-like_ATP-bd"/>
</dbReference>
<feature type="domain" description="ABC transporter" evidence="3">
    <location>
        <begin position="323"/>
        <end position="517"/>
    </location>
</feature>